<evidence type="ECO:0000256" key="4">
    <source>
        <dbReference type="ARBA" id="ARBA00008236"/>
    </source>
</evidence>
<dbReference type="InterPro" id="IPR052170">
    <property type="entry name" value="M29_Exopeptidase"/>
</dbReference>
<dbReference type="RefSeq" id="WP_344912565.1">
    <property type="nucleotide sequence ID" value="NZ_BAAAYO010000010.1"/>
</dbReference>
<gene>
    <name evidence="10" type="ORF">ACFFNY_09200</name>
</gene>
<dbReference type="Gene3D" id="3.40.1830.10">
    <property type="entry name" value="Thermophilic metalloprotease (M29)"/>
    <property type="match status" value="1"/>
</dbReference>
<dbReference type="GO" id="GO:0004177">
    <property type="term" value="F:aminopeptidase activity"/>
    <property type="evidence" value="ECO:0007669"/>
    <property type="project" value="UniProtKB-KW"/>
</dbReference>
<comment type="cofactor">
    <cofactor evidence="1">
        <name>Co(2+)</name>
        <dbReference type="ChEBI" id="CHEBI:48828"/>
    </cofactor>
</comment>
<comment type="cofactor">
    <cofactor evidence="2">
        <name>Mg(2+)</name>
        <dbReference type="ChEBI" id="CHEBI:18420"/>
    </cofactor>
</comment>
<protein>
    <submittedName>
        <fullName evidence="10">Aminopeptidase</fullName>
    </submittedName>
</protein>
<evidence type="ECO:0000256" key="5">
    <source>
        <dbReference type="ARBA" id="ARBA00022438"/>
    </source>
</evidence>
<reference evidence="10 11" key="1">
    <citation type="submission" date="2024-09" db="EMBL/GenBank/DDBJ databases">
        <authorList>
            <person name="Sun Q."/>
            <person name="Mori K."/>
        </authorList>
    </citation>
    <scope>NUCLEOTIDE SEQUENCE [LARGE SCALE GENOMIC DNA]</scope>
    <source>
        <strain evidence="10 11">JCM 12520</strain>
    </source>
</reference>
<name>A0ABV5VUR9_9BACL</name>
<dbReference type="SUPFAM" id="SSF144052">
    <property type="entry name" value="Thermophilic metalloprotease-like"/>
    <property type="match status" value="1"/>
</dbReference>
<comment type="similarity">
    <text evidence="4">Belongs to the peptidase M29 family.</text>
</comment>
<evidence type="ECO:0000256" key="3">
    <source>
        <dbReference type="ARBA" id="ARBA00001947"/>
    </source>
</evidence>
<dbReference type="Proteomes" id="UP001589619">
    <property type="component" value="Unassembled WGS sequence"/>
</dbReference>
<keyword evidence="9" id="KW-0482">Metalloprotease</keyword>
<dbReference type="InterPro" id="IPR035097">
    <property type="entry name" value="M29_N-terminal"/>
</dbReference>
<keyword evidence="7" id="KW-0479">Metal-binding</keyword>
<evidence type="ECO:0000256" key="6">
    <source>
        <dbReference type="ARBA" id="ARBA00022670"/>
    </source>
</evidence>
<evidence type="ECO:0000256" key="8">
    <source>
        <dbReference type="ARBA" id="ARBA00022801"/>
    </source>
</evidence>
<evidence type="ECO:0000256" key="1">
    <source>
        <dbReference type="ARBA" id="ARBA00001941"/>
    </source>
</evidence>
<keyword evidence="11" id="KW-1185">Reference proteome</keyword>
<proteinExistence type="inferred from homology"/>
<evidence type="ECO:0000313" key="11">
    <source>
        <dbReference type="Proteomes" id="UP001589619"/>
    </source>
</evidence>
<dbReference type="PANTHER" id="PTHR34448:SF3">
    <property type="entry name" value="AMINOPEPTIDASE AMPS"/>
    <property type="match status" value="1"/>
</dbReference>
<evidence type="ECO:0000256" key="9">
    <source>
        <dbReference type="ARBA" id="ARBA00023049"/>
    </source>
</evidence>
<keyword evidence="8" id="KW-0378">Hydrolase</keyword>
<dbReference type="PANTHER" id="PTHR34448">
    <property type="entry name" value="AMINOPEPTIDASE"/>
    <property type="match status" value="1"/>
</dbReference>
<keyword evidence="6" id="KW-0645">Protease</keyword>
<organism evidence="10 11">
    <name type="scientific">Paenibacillus hodogayensis</name>
    <dbReference type="NCBI Taxonomy" id="279208"/>
    <lineage>
        <taxon>Bacteria</taxon>
        <taxon>Bacillati</taxon>
        <taxon>Bacillota</taxon>
        <taxon>Bacilli</taxon>
        <taxon>Bacillales</taxon>
        <taxon>Paenibacillaceae</taxon>
        <taxon>Paenibacillus</taxon>
    </lineage>
</organism>
<dbReference type="PRINTS" id="PR00919">
    <property type="entry name" value="THERMOPTASE"/>
</dbReference>
<dbReference type="Pfam" id="PF02073">
    <property type="entry name" value="Peptidase_M29"/>
    <property type="match status" value="1"/>
</dbReference>
<dbReference type="EMBL" id="JBHMAG010000007">
    <property type="protein sequence ID" value="MFB9751746.1"/>
    <property type="molecule type" value="Genomic_DNA"/>
</dbReference>
<comment type="caution">
    <text evidence="10">The sequence shown here is derived from an EMBL/GenBank/DDBJ whole genome shotgun (WGS) entry which is preliminary data.</text>
</comment>
<evidence type="ECO:0000256" key="2">
    <source>
        <dbReference type="ARBA" id="ARBA00001946"/>
    </source>
</evidence>
<dbReference type="InterPro" id="IPR000787">
    <property type="entry name" value="Peptidase_M29"/>
</dbReference>
<keyword evidence="5 10" id="KW-0031">Aminopeptidase</keyword>
<evidence type="ECO:0000313" key="10">
    <source>
        <dbReference type="EMBL" id="MFB9751746.1"/>
    </source>
</evidence>
<sequence length="411" mass="45050">MLTFQQKLDRYAELIVKVGANVQQGQTLMLQASVDSAELARRVVQKAYEAGAYTVKVRWSDDEASRIAYDLASAESFLEEPTWTAAEKIELAKNGAAFVTITSADPDLLKGVSAEKIKNANKTTRQALAPYSELSRAFKISWSLATAPSKAWAAKVFPDVPEEEQIGKLWDAIFRMVRADQDDPLALWEQHIVQLKRRAGYLNDKQYAKLHYVGPGTDLTIGLPKRHIWLGGSKQNEQGTWFVPNLPTEEVYTAPAKTEVNGTVSSTKPLSYSGNIIDRFSFTFENGRVVKATAAEGEETLLGLLETDEGAKYLGEVALVPHRSPISDSGLLFYKTLFDENASCHLAVGSAYTACVEGGVDMTAQQLAESGLNASMAHTDFMIGSGELDIYGITEDGSREAVFVKGNWAFE</sequence>
<evidence type="ECO:0000256" key="7">
    <source>
        <dbReference type="ARBA" id="ARBA00022723"/>
    </source>
</evidence>
<comment type="cofactor">
    <cofactor evidence="3">
        <name>Zn(2+)</name>
        <dbReference type="ChEBI" id="CHEBI:29105"/>
    </cofactor>
</comment>
<accession>A0ABV5VUR9</accession>